<dbReference type="Gene3D" id="1.10.443.10">
    <property type="entry name" value="Intergrase catalytic core"/>
    <property type="match status" value="1"/>
</dbReference>
<dbReference type="PROSITE" id="PS51898">
    <property type="entry name" value="TYR_RECOMBINASE"/>
    <property type="match status" value="1"/>
</dbReference>
<dbReference type="EMBL" id="AZHW01000284">
    <property type="protein sequence ID" value="ETX00963.1"/>
    <property type="molecule type" value="Genomic_DNA"/>
</dbReference>
<evidence type="ECO:0000256" key="2">
    <source>
        <dbReference type="SAM" id="MobiDB-lite"/>
    </source>
</evidence>
<dbReference type="SUPFAM" id="SSF56349">
    <property type="entry name" value="DNA breaking-rejoining enzymes"/>
    <property type="match status" value="1"/>
</dbReference>
<comment type="caution">
    <text evidence="4">The sequence shown here is derived from an EMBL/GenBank/DDBJ whole genome shotgun (WGS) entry which is preliminary data.</text>
</comment>
<dbReference type="GO" id="GO:0015074">
    <property type="term" value="P:DNA integration"/>
    <property type="evidence" value="ECO:0007669"/>
    <property type="project" value="InterPro"/>
</dbReference>
<dbReference type="InterPro" id="IPR011010">
    <property type="entry name" value="DNA_brk_join_enz"/>
</dbReference>
<name>W4LSL8_ENTF1</name>
<sequence>MYGVISVHYTRNPKRGRTMFLLSIKAGLRAKEIAGLTWSMVTDAVGAVTDALTLPDDATKGKSGRTVYMHPDLKEALETLHAVSPDPRPDWPVLYSMRNQGLSDRAVALWFLRLYRDLGMEGCSSHFGRRTFITRGSCPVIISAPPGLGSGATHESTRYDPSTPKPLLGSDDEHRYRL</sequence>
<dbReference type="Proteomes" id="UP000019141">
    <property type="component" value="Unassembled WGS sequence"/>
</dbReference>
<reference evidence="4 5" key="1">
    <citation type="journal article" date="2014" name="Nature">
        <title>An environmental bacterial taxon with a large and distinct metabolic repertoire.</title>
        <authorList>
            <person name="Wilson M.C."/>
            <person name="Mori T."/>
            <person name="Ruckert C."/>
            <person name="Uria A.R."/>
            <person name="Helf M.J."/>
            <person name="Takada K."/>
            <person name="Gernert C."/>
            <person name="Steffens U.A."/>
            <person name="Heycke N."/>
            <person name="Schmitt S."/>
            <person name="Rinke C."/>
            <person name="Helfrich E.J."/>
            <person name="Brachmann A.O."/>
            <person name="Gurgui C."/>
            <person name="Wakimoto T."/>
            <person name="Kracht M."/>
            <person name="Crusemann M."/>
            <person name="Hentschel U."/>
            <person name="Abe I."/>
            <person name="Matsunaga S."/>
            <person name="Kalinowski J."/>
            <person name="Takeyama H."/>
            <person name="Piel J."/>
        </authorList>
    </citation>
    <scope>NUCLEOTIDE SEQUENCE [LARGE SCALE GENOMIC DNA]</scope>
    <source>
        <strain evidence="5">TSY1</strain>
    </source>
</reference>
<organism evidence="4 5">
    <name type="scientific">Entotheonella factor</name>
    <dbReference type="NCBI Taxonomy" id="1429438"/>
    <lineage>
        <taxon>Bacteria</taxon>
        <taxon>Pseudomonadati</taxon>
        <taxon>Nitrospinota/Tectimicrobiota group</taxon>
        <taxon>Candidatus Tectimicrobiota</taxon>
        <taxon>Candidatus Entotheonellia</taxon>
        <taxon>Candidatus Entotheonellales</taxon>
        <taxon>Candidatus Entotheonellaceae</taxon>
        <taxon>Candidatus Entotheonella</taxon>
    </lineage>
</organism>
<proteinExistence type="predicted"/>
<dbReference type="Pfam" id="PF00589">
    <property type="entry name" value="Phage_integrase"/>
    <property type="match status" value="1"/>
</dbReference>
<evidence type="ECO:0000313" key="4">
    <source>
        <dbReference type="EMBL" id="ETX00963.1"/>
    </source>
</evidence>
<dbReference type="GO" id="GO:0006310">
    <property type="term" value="P:DNA recombination"/>
    <property type="evidence" value="ECO:0007669"/>
    <property type="project" value="UniProtKB-KW"/>
</dbReference>
<gene>
    <name evidence="4" type="ORF">ETSY1_09320</name>
</gene>
<dbReference type="InterPro" id="IPR013762">
    <property type="entry name" value="Integrase-like_cat_sf"/>
</dbReference>
<protein>
    <recommendedName>
        <fullName evidence="3">Tyr recombinase domain-containing protein</fullName>
    </recommendedName>
</protein>
<dbReference type="GO" id="GO:0003677">
    <property type="term" value="F:DNA binding"/>
    <property type="evidence" value="ECO:0007669"/>
    <property type="project" value="InterPro"/>
</dbReference>
<evidence type="ECO:0000259" key="3">
    <source>
        <dbReference type="PROSITE" id="PS51898"/>
    </source>
</evidence>
<dbReference type="InterPro" id="IPR002104">
    <property type="entry name" value="Integrase_catalytic"/>
</dbReference>
<feature type="domain" description="Tyr recombinase" evidence="3">
    <location>
        <begin position="1"/>
        <end position="178"/>
    </location>
</feature>
<accession>W4LSL8</accession>
<evidence type="ECO:0000256" key="1">
    <source>
        <dbReference type="ARBA" id="ARBA00023172"/>
    </source>
</evidence>
<evidence type="ECO:0000313" key="5">
    <source>
        <dbReference type="Proteomes" id="UP000019141"/>
    </source>
</evidence>
<feature type="region of interest" description="Disordered" evidence="2">
    <location>
        <begin position="146"/>
        <end position="178"/>
    </location>
</feature>
<keyword evidence="1" id="KW-0233">DNA recombination</keyword>
<dbReference type="CDD" id="cd00397">
    <property type="entry name" value="DNA_BRE_C"/>
    <property type="match status" value="1"/>
</dbReference>
<dbReference type="AlphaFoldDB" id="W4LSL8"/>
<keyword evidence="5" id="KW-1185">Reference proteome</keyword>
<dbReference type="HOGENOM" id="CLU_1507950_0_0_7"/>